<sequence length="115" mass="13378">MNSMVLVCLLHQHYKNLPSLNKSCKKSNFMKLIVCHDKNENHSFHFLEKDFPQTFSSSFAHSLAFYGHAATSIYHYLSKECKIASRCFINMPDCSKKELNLRTSRRDSRSVEELS</sequence>
<dbReference type="Proteomes" id="UP000183832">
    <property type="component" value="Unassembled WGS sequence"/>
</dbReference>
<dbReference type="EMBL" id="CVRI01000054">
    <property type="protein sequence ID" value="CRL00208.1"/>
    <property type="molecule type" value="Genomic_DNA"/>
</dbReference>
<proteinExistence type="predicted"/>
<evidence type="ECO:0000313" key="1">
    <source>
        <dbReference type="EMBL" id="CRL00208.1"/>
    </source>
</evidence>
<protein>
    <submittedName>
        <fullName evidence="1">CLUMA_CG013482, isoform A</fullName>
    </submittedName>
</protein>
<gene>
    <name evidence="1" type="ORF">CLUMA_CG013482</name>
</gene>
<dbReference type="AlphaFoldDB" id="A0A1J1IJ31"/>
<name>A0A1J1IJ31_9DIPT</name>
<keyword evidence="2" id="KW-1185">Reference proteome</keyword>
<reference evidence="1 2" key="1">
    <citation type="submission" date="2015-04" db="EMBL/GenBank/DDBJ databases">
        <authorList>
            <person name="Syromyatnikov M.Y."/>
            <person name="Popov V.N."/>
        </authorList>
    </citation>
    <scope>NUCLEOTIDE SEQUENCE [LARGE SCALE GENOMIC DNA]</scope>
</reference>
<accession>A0A1J1IJ31</accession>
<evidence type="ECO:0000313" key="2">
    <source>
        <dbReference type="Proteomes" id="UP000183832"/>
    </source>
</evidence>
<organism evidence="1 2">
    <name type="scientific">Clunio marinus</name>
    <dbReference type="NCBI Taxonomy" id="568069"/>
    <lineage>
        <taxon>Eukaryota</taxon>
        <taxon>Metazoa</taxon>
        <taxon>Ecdysozoa</taxon>
        <taxon>Arthropoda</taxon>
        <taxon>Hexapoda</taxon>
        <taxon>Insecta</taxon>
        <taxon>Pterygota</taxon>
        <taxon>Neoptera</taxon>
        <taxon>Endopterygota</taxon>
        <taxon>Diptera</taxon>
        <taxon>Nematocera</taxon>
        <taxon>Chironomoidea</taxon>
        <taxon>Chironomidae</taxon>
        <taxon>Clunio</taxon>
    </lineage>
</organism>